<dbReference type="GO" id="GO:0003677">
    <property type="term" value="F:DNA binding"/>
    <property type="evidence" value="ECO:0007669"/>
    <property type="project" value="InterPro"/>
</dbReference>
<reference evidence="2" key="1">
    <citation type="submission" date="2019-08" db="EMBL/GenBank/DDBJ databases">
        <authorList>
            <person name="Kucharzyk K."/>
            <person name="Murdoch R.W."/>
            <person name="Higgins S."/>
            <person name="Loffler F."/>
        </authorList>
    </citation>
    <scope>NUCLEOTIDE SEQUENCE</scope>
</reference>
<dbReference type="EMBL" id="VSSQ01000039">
    <property type="protein sequence ID" value="MPL67968.1"/>
    <property type="molecule type" value="Genomic_DNA"/>
</dbReference>
<evidence type="ECO:0000313" key="2">
    <source>
        <dbReference type="EMBL" id="MPL67968.1"/>
    </source>
</evidence>
<comment type="caution">
    <text evidence="2">The sequence shown here is derived from an EMBL/GenBank/DDBJ whole genome shotgun (WGS) entry which is preliminary data.</text>
</comment>
<dbReference type="PANTHER" id="PTHR35807">
    <property type="entry name" value="TRANSCRIPTIONAL REGULATOR REDD-RELATED"/>
    <property type="match status" value="1"/>
</dbReference>
<dbReference type="SUPFAM" id="SSF52540">
    <property type="entry name" value="P-loop containing nucleoside triphosphate hydrolases"/>
    <property type="match status" value="1"/>
</dbReference>
<proteinExistence type="predicted"/>
<dbReference type="InterPro" id="IPR016032">
    <property type="entry name" value="Sig_transdc_resp-reg_C-effctor"/>
</dbReference>
<dbReference type="Pfam" id="PF25873">
    <property type="entry name" value="WHD_MalT"/>
    <property type="match status" value="1"/>
</dbReference>
<name>A0A644TLY1_9ZZZZ</name>
<dbReference type="Gene3D" id="1.25.40.10">
    <property type="entry name" value="Tetratricopeptide repeat domain"/>
    <property type="match status" value="3"/>
</dbReference>
<dbReference type="InterPro" id="IPR005158">
    <property type="entry name" value="BTAD"/>
</dbReference>
<dbReference type="InterPro" id="IPR016024">
    <property type="entry name" value="ARM-type_fold"/>
</dbReference>
<dbReference type="InterPro" id="IPR059106">
    <property type="entry name" value="WHD_MalT"/>
</dbReference>
<dbReference type="InterPro" id="IPR051677">
    <property type="entry name" value="AfsR-DnrI-RedD_regulator"/>
</dbReference>
<dbReference type="Pfam" id="PF03704">
    <property type="entry name" value="BTAD"/>
    <property type="match status" value="1"/>
</dbReference>
<gene>
    <name evidence="2" type="primary">malT_4</name>
    <name evidence="2" type="ORF">SDC9_13672</name>
</gene>
<dbReference type="InterPro" id="IPR011990">
    <property type="entry name" value="TPR-like_helical_dom_sf"/>
</dbReference>
<dbReference type="SMART" id="SM00028">
    <property type="entry name" value="TPR"/>
    <property type="match status" value="5"/>
</dbReference>
<dbReference type="GO" id="GO:0006355">
    <property type="term" value="P:regulation of DNA-templated transcription"/>
    <property type="evidence" value="ECO:0007669"/>
    <property type="project" value="InterPro"/>
</dbReference>
<dbReference type="PROSITE" id="PS50005">
    <property type="entry name" value="TPR"/>
    <property type="match status" value="2"/>
</dbReference>
<feature type="domain" description="Bacterial transcriptional activator" evidence="1">
    <location>
        <begin position="961"/>
        <end position="1103"/>
    </location>
</feature>
<accession>A0A644TLY1</accession>
<dbReference type="InterPro" id="IPR019734">
    <property type="entry name" value="TPR_rpt"/>
</dbReference>
<dbReference type="InterPro" id="IPR027417">
    <property type="entry name" value="P-loop_NTPase"/>
</dbReference>
<dbReference type="SUPFAM" id="SSF48452">
    <property type="entry name" value="TPR-like"/>
    <property type="match status" value="3"/>
</dbReference>
<dbReference type="SUPFAM" id="SSF48371">
    <property type="entry name" value="ARM repeat"/>
    <property type="match status" value="1"/>
</dbReference>
<dbReference type="Pfam" id="PF17874">
    <property type="entry name" value="TPR_MalT"/>
    <property type="match status" value="1"/>
</dbReference>
<dbReference type="AlphaFoldDB" id="A0A644TLY1"/>
<sequence>MPELIASKLLPPHIGTKVIDRPRLLELIAKAEHWQIAVITAPAGYGKTTLMVQLTGIIQKPLVWYQLDEYDNDPAIFLHYFVAGVQKYFPGFGREVLRVVAQGGIEAHLRLLVVAVVQELTEQAGGGMIIVLDDYHLLSEPIIHSFVQELMHQLPKGIHLVIASRSALPLSLSRISLRGEVCAIGMEELKYTRQEIGIFLGCEELPETLLAALEQKTAGWPAALRFLENSSSGIQGFLSNNKTQGIYDYLAAEVLDRQSEQIKEFLLKTSVLDVMAPAFCDLLLDRNDSYRILDFLAQQQLLLTPLAGQEKVYRYHHLFREFLQNRLGSNRQSLLRRAAMLARDGGETKNAVEYLITARLYEDAITIIKEVGQRMLNDGGWQTVARWLEPFSVECIAGDAWLSLYRASVEVRRGRLAEAENWANRAAALFASGENQAGLTESRLLAAQILRRRGHYIESLEILEQVSLQSTVPPVEQPLAIPLEKALCLLLAGRFNEAKMTLLDAIEIVKWNNDSYIMAHLLEGLGDILCLQGDYHKALQTYQKAAECSPERILPSYYMQDAISTIYQDWGEFDKAFDYAKRHVAIKEKFGLSEALPSSHIQLASIHVDRGEWKLAEEHYNRAIQLIRDNNGEQFYLALNLIFLAQCLNLEGRWLEARAKAEEALVVAKQQSGLALAVCRSMGSVIFARTGSLREGKEMLRMAVIDLERMEFKKAISHAYAFQAWFCFTTGEEVAMQQHARESLKLAAELNYIQIFLTYRMLFQPILKIGLESGIEVTFVQRILVRQGEEAVPLLLELVAHVESEVRLRTIVPLAEIGGSKAHEGILSLTTDSDCEVRQMARLTANRLGLPVSGGHEIEVAVPLLYIATLGPFRAIIHGGETTWRTVKTRDLLAYLAHRSEPVSKEKILEDLWPDWDIESAAVIFHTTLYNLRKYLNKVGDQENILYGGRRYQLRSGSFTSDRQKFQELVAAGLRAEVAPELATMQLEQAVALYRGDYLEEMDYAWLFPQQENLKHLCIEARIRLARHALKTQDYTRAVCHLQIVEEYDPFAEEVYILLMKIFAKQGNRVAIKKQYQRLQEVLKRELGLVPSPEINRLYCNLIG</sequence>
<dbReference type="InterPro" id="IPR041617">
    <property type="entry name" value="TPR_MalT"/>
</dbReference>
<evidence type="ECO:0000259" key="1">
    <source>
        <dbReference type="SMART" id="SM01043"/>
    </source>
</evidence>
<dbReference type="SMART" id="SM01043">
    <property type="entry name" value="BTAD"/>
    <property type="match status" value="1"/>
</dbReference>
<dbReference type="SUPFAM" id="SSF46894">
    <property type="entry name" value="C-terminal effector domain of the bipartite response regulators"/>
    <property type="match status" value="1"/>
</dbReference>
<organism evidence="2">
    <name type="scientific">bioreactor metagenome</name>
    <dbReference type="NCBI Taxonomy" id="1076179"/>
    <lineage>
        <taxon>unclassified sequences</taxon>
        <taxon>metagenomes</taxon>
        <taxon>ecological metagenomes</taxon>
    </lineage>
</organism>
<dbReference type="InterPro" id="IPR036388">
    <property type="entry name" value="WH-like_DNA-bd_sf"/>
</dbReference>
<dbReference type="Gene3D" id="1.10.10.10">
    <property type="entry name" value="Winged helix-like DNA-binding domain superfamily/Winged helix DNA-binding domain"/>
    <property type="match status" value="1"/>
</dbReference>
<dbReference type="Gene3D" id="3.40.50.300">
    <property type="entry name" value="P-loop containing nucleotide triphosphate hydrolases"/>
    <property type="match status" value="1"/>
</dbReference>
<protein>
    <submittedName>
        <fullName evidence="2">HTH-type transcriptional regulator MalT</fullName>
    </submittedName>
</protein>